<dbReference type="Proteomes" id="UP001153269">
    <property type="component" value="Unassembled WGS sequence"/>
</dbReference>
<feature type="region of interest" description="Disordered" evidence="1">
    <location>
        <begin position="54"/>
        <end position="86"/>
    </location>
</feature>
<keyword evidence="3" id="KW-1185">Reference proteome</keyword>
<organism evidence="2 3">
    <name type="scientific">Pleuronectes platessa</name>
    <name type="common">European plaice</name>
    <dbReference type="NCBI Taxonomy" id="8262"/>
    <lineage>
        <taxon>Eukaryota</taxon>
        <taxon>Metazoa</taxon>
        <taxon>Chordata</taxon>
        <taxon>Craniata</taxon>
        <taxon>Vertebrata</taxon>
        <taxon>Euteleostomi</taxon>
        <taxon>Actinopterygii</taxon>
        <taxon>Neopterygii</taxon>
        <taxon>Teleostei</taxon>
        <taxon>Neoteleostei</taxon>
        <taxon>Acanthomorphata</taxon>
        <taxon>Carangaria</taxon>
        <taxon>Pleuronectiformes</taxon>
        <taxon>Pleuronectoidei</taxon>
        <taxon>Pleuronectidae</taxon>
        <taxon>Pleuronectes</taxon>
    </lineage>
</organism>
<evidence type="ECO:0000256" key="1">
    <source>
        <dbReference type="SAM" id="MobiDB-lite"/>
    </source>
</evidence>
<dbReference type="AlphaFoldDB" id="A0A9N7UCG2"/>
<comment type="caution">
    <text evidence="2">The sequence shown here is derived from an EMBL/GenBank/DDBJ whole genome shotgun (WGS) entry which is preliminary data.</text>
</comment>
<name>A0A9N7UCG2_PLEPL</name>
<reference evidence="2" key="1">
    <citation type="submission" date="2020-03" db="EMBL/GenBank/DDBJ databases">
        <authorList>
            <person name="Weist P."/>
        </authorList>
    </citation>
    <scope>NUCLEOTIDE SEQUENCE</scope>
</reference>
<proteinExistence type="predicted"/>
<feature type="compositionally biased region" description="Basic and acidic residues" evidence="1">
    <location>
        <begin position="66"/>
        <end position="86"/>
    </location>
</feature>
<evidence type="ECO:0000313" key="2">
    <source>
        <dbReference type="EMBL" id="CAB1428466.1"/>
    </source>
</evidence>
<gene>
    <name evidence="2" type="ORF">PLEPLA_LOCUS16439</name>
</gene>
<dbReference type="EMBL" id="CADEAL010001057">
    <property type="protein sequence ID" value="CAB1428466.1"/>
    <property type="molecule type" value="Genomic_DNA"/>
</dbReference>
<evidence type="ECO:0000313" key="3">
    <source>
        <dbReference type="Proteomes" id="UP001153269"/>
    </source>
</evidence>
<protein>
    <submittedName>
        <fullName evidence="2">Uncharacterized protein</fullName>
    </submittedName>
</protein>
<accession>A0A9N7UCG2</accession>
<dbReference type="Gene3D" id="1.25.40.180">
    <property type="match status" value="1"/>
</dbReference>
<sequence>MDFFYIPHELKVPIVDQPNETVSFIKLLLSRCKKEFEREKEDDVVIRAKLDSAARRTPSRVPKPTYHKEAKIKDKEEPKKVQPQMDKKIQQVPWAQVIMVKGGGEEPRPVTQQYRKKAQEAAERCASFVLA</sequence>